<comment type="caution">
    <text evidence="1">The sequence shown here is derived from an EMBL/GenBank/DDBJ whole genome shotgun (WGS) entry which is preliminary data.</text>
</comment>
<dbReference type="EMBL" id="JAPDIA010000008">
    <property type="protein sequence ID" value="MDG0812018.1"/>
    <property type="molecule type" value="Genomic_DNA"/>
</dbReference>
<reference evidence="1" key="1">
    <citation type="submission" date="2022-10" db="EMBL/GenBank/DDBJ databases">
        <title>Comparative genomic analysis of Cohnella hashimotonis sp. nov., isolated from the International Space Station.</title>
        <authorList>
            <person name="Simpson A."/>
            <person name="Venkateswaran K."/>
        </authorList>
    </citation>
    <scope>NUCLEOTIDE SEQUENCE</scope>
    <source>
        <strain evidence="1">DSM 28161</strain>
    </source>
</reference>
<sequence>MRFGMNELARTFNFYNTEGDGDRRYLIVGRGGVVVYDSAGKTEGRSFAETDPEGKLDMSRNFQTRKMKFDGQKSLVSVHNLGDIKRLGTGGLDAGDRNGLGVFVGRSRFDAPLCRHDHDRLSGLRACVQPDVRPPDDQLYR</sequence>
<dbReference type="RefSeq" id="WP_277535105.1">
    <property type="nucleotide sequence ID" value="NZ_JAPDIA010000008.1"/>
</dbReference>
<evidence type="ECO:0000313" key="2">
    <source>
        <dbReference type="Proteomes" id="UP001153404"/>
    </source>
</evidence>
<dbReference type="Proteomes" id="UP001153404">
    <property type="component" value="Unassembled WGS sequence"/>
</dbReference>
<gene>
    <name evidence="1" type="ORF">OMP40_23615</name>
</gene>
<keyword evidence="2" id="KW-1185">Reference proteome</keyword>
<evidence type="ECO:0000313" key="1">
    <source>
        <dbReference type="EMBL" id="MDG0812018.1"/>
    </source>
</evidence>
<name>A0A9X4KWV7_9BACL</name>
<protein>
    <submittedName>
        <fullName evidence="1">Uncharacterized protein</fullName>
    </submittedName>
</protein>
<dbReference type="AlphaFoldDB" id="A0A9X4KWV7"/>
<accession>A0A9X4KWV7</accession>
<organism evidence="1 2">
    <name type="scientific">Cohnella rhizosphaerae</name>
    <dbReference type="NCBI Taxonomy" id="1457232"/>
    <lineage>
        <taxon>Bacteria</taxon>
        <taxon>Bacillati</taxon>
        <taxon>Bacillota</taxon>
        <taxon>Bacilli</taxon>
        <taxon>Bacillales</taxon>
        <taxon>Paenibacillaceae</taxon>
        <taxon>Cohnella</taxon>
    </lineage>
</organism>
<proteinExistence type="predicted"/>